<dbReference type="InterPro" id="IPR000717">
    <property type="entry name" value="PCI_dom"/>
</dbReference>
<comment type="similarity">
    <text evidence="3">Belongs to the CSN3 family.</text>
</comment>
<gene>
    <name evidence="9" type="ORF">A3770_17p79110</name>
</gene>
<feature type="domain" description="PCI" evidence="8">
    <location>
        <begin position="208"/>
        <end position="374"/>
    </location>
</feature>
<keyword evidence="6" id="KW-0736">Signalosome</keyword>
<evidence type="ECO:0000256" key="1">
    <source>
        <dbReference type="ARBA" id="ARBA00004123"/>
    </source>
</evidence>
<dbReference type="GO" id="GO:0008180">
    <property type="term" value="C:COP9 signalosome"/>
    <property type="evidence" value="ECO:0007669"/>
    <property type="project" value="UniProtKB-KW"/>
</dbReference>
<keyword evidence="10" id="KW-1185">Reference proteome</keyword>
<dbReference type="EMBL" id="CP031050">
    <property type="protein sequence ID" value="QDZ25393.1"/>
    <property type="molecule type" value="Genomic_DNA"/>
</dbReference>
<dbReference type="STRING" id="1764295.A0A5B8MXU9"/>
<evidence type="ECO:0000313" key="9">
    <source>
        <dbReference type="EMBL" id="QDZ25393.1"/>
    </source>
</evidence>
<dbReference type="OrthoDB" id="29061at2759"/>
<sequence>MTGESVSSLIGTIKEYGPNTTQVLGILNSSEQVIKSSWQELPMIMQELHVVQNSLACSYFLAEWNRHGLCEEQERFFLETARVFLLSCDASQVQAAPGKFASVCAKFKDVLVAKGFARQAILPLQSAVIKVQIRPDALTPVHADLLQVCLLAKFYGYAGDYLYPPRDTAGFSPYKCLTVLDPKKTGLTVKSFLLYCYYSGMVLVGLKKFREATDFFLKAFTVPATALSAIVIASYKKYLLICLLLNGQVSPIPEYTSQVVHRSIGVYCSEYLEFAKAYASHDVGKLEEVLAKHTAVFNGDHNLGLVKQCIPSLRKRIIQRLTQTYLTLSLDDLAAKGKVEGSLEAFLLEMIDKGEILAKISHKDQIIAFMEGAETEGLDVGFQGRIDQAINLGAEMEELDESLMTNRSFLQQHVS</sequence>
<proteinExistence type="inferred from homology"/>
<dbReference type="PANTHER" id="PTHR10758:SF1">
    <property type="entry name" value="COP9 SIGNALOSOME COMPLEX SUBUNIT 3"/>
    <property type="match status" value="1"/>
</dbReference>
<dbReference type="GO" id="GO:0006511">
    <property type="term" value="P:ubiquitin-dependent protein catabolic process"/>
    <property type="evidence" value="ECO:0007669"/>
    <property type="project" value="TreeGrafter"/>
</dbReference>
<dbReference type="InterPro" id="IPR055089">
    <property type="entry name" value="COP9_N"/>
</dbReference>
<evidence type="ECO:0000256" key="6">
    <source>
        <dbReference type="ARBA" id="ARBA00022790"/>
    </source>
</evidence>
<name>A0A5B8MXU9_9CHLO</name>
<keyword evidence="7" id="KW-0539">Nucleus</keyword>
<dbReference type="PROSITE" id="PS50250">
    <property type="entry name" value="PCI"/>
    <property type="match status" value="1"/>
</dbReference>
<dbReference type="Pfam" id="PF22788">
    <property type="entry name" value="COP9_hel_rpt"/>
    <property type="match status" value="1"/>
</dbReference>
<evidence type="ECO:0000259" key="8">
    <source>
        <dbReference type="PROSITE" id="PS50250"/>
    </source>
</evidence>
<dbReference type="GO" id="GO:0005737">
    <property type="term" value="C:cytoplasm"/>
    <property type="evidence" value="ECO:0007669"/>
    <property type="project" value="UniProtKB-SubCell"/>
</dbReference>
<organism evidence="9 10">
    <name type="scientific">Chloropicon primus</name>
    <dbReference type="NCBI Taxonomy" id="1764295"/>
    <lineage>
        <taxon>Eukaryota</taxon>
        <taxon>Viridiplantae</taxon>
        <taxon>Chlorophyta</taxon>
        <taxon>Chloropicophyceae</taxon>
        <taxon>Chloropicales</taxon>
        <taxon>Chloropicaceae</taxon>
        <taxon>Chloropicon</taxon>
    </lineage>
</organism>
<dbReference type="Pfam" id="PF01399">
    <property type="entry name" value="PCI"/>
    <property type="match status" value="1"/>
</dbReference>
<evidence type="ECO:0000256" key="3">
    <source>
        <dbReference type="ARBA" id="ARBA00007084"/>
    </source>
</evidence>
<evidence type="ECO:0000313" key="10">
    <source>
        <dbReference type="Proteomes" id="UP000316726"/>
    </source>
</evidence>
<accession>A0A5B8MXU9</accession>
<evidence type="ECO:0000256" key="5">
    <source>
        <dbReference type="ARBA" id="ARBA00022490"/>
    </source>
</evidence>
<dbReference type="AlphaFoldDB" id="A0A5B8MXU9"/>
<dbReference type="PANTHER" id="PTHR10758">
    <property type="entry name" value="26S PROTEASOME NON-ATPASE REGULATORY SUBUNIT 3/COP9 SIGNALOSOME COMPLEX SUBUNIT 3"/>
    <property type="match status" value="1"/>
</dbReference>
<evidence type="ECO:0000256" key="7">
    <source>
        <dbReference type="ARBA" id="ARBA00023242"/>
    </source>
</evidence>
<dbReference type="InterPro" id="IPR050756">
    <property type="entry name" value="CSN3"/>
</dbReference>
<evidence type="ECO:0000256" key="4">
    <source>
        <dbReference type="ARBA" id="ARBA00014878"/>
    </source>
</evidence>
<dbReference type="Proteomes" id="UP000316726">
    <property type="component" value="Chromosome 17"/>
</dbReference>
<evidence type="ECO:0000256" key="2">
    <source>
        <dbReference type="ARBA" id="ARBA00004496"/>
    </source>
</evidence>
<protein>
    <recommendedName>
        <fullName evidence="4">COP9 signalosome complex subunit 3</fullName>
    </recommendedName>
</protein>
<keyword evidence="5" id="KW-0963">Cytoplasm</keyword>
<comment type="subcellular location">
    <subcellularLocation>
        <location evidence="2">Cytoplasm</location>
    </subcellularLocation>
    <subcellularLocation>
        <location evidence="1">Nucleus</location>
    </subcellularLocation>
</comment>
<reference evidence="9 10" key="1">
    <citation type="submission" date="2018-07" db="EMBL/GenBank/DDBJ databases">
        <title>The complete nuclear genome of the prasinophyte Chloropicon primus (CCMP1205).</title>
        <authorList>
            <person name="Pombert J.-F."/>
            <person name="Otis C."/>
            <person name="Turmel M."/>
            <person name="Lemieux C."/>
        </authorList>
    </citation>
    <scope>NUCLEOTIDE SEQUENCE [LARGE SCALE GENOMIC DNA]</scope>
    <source>
        <strain evidence="9 10">CCMP1205</strain>
    </source>
</reference>
<dbReference type="SMART" id="SM00088">
    <property type="entry name" value="PINT"/>
    <property type="match status" value="1"/>
</dbReference>